<dbReference type="PROSITE" id="PS51071">
    <property type="entry name" value="HTH_RPIR"/>
    <property type="match status" value="1"/>
</dbReference>
<reference evidence="7" key="1">
    <citation type="submission" date="2016-10" db="EMBL/GenBank/DDBJ databases">
        <authorList>
            <person name="Varghese N."/>
        </authorList>
    </citation>
    <scope>NUCLEOTIDE SEQUENCE [LARGE SCALE GENOMIC DNA]</scope>
    <source>
        <strain evidence="7">DSM 17980</strain>
    </source>
</reference>
<keyword evidence="7" id="KW-1185">Reference proteome</keyword>
<keyword evidence="1" id="KW-0805">Transcription regulation</keyword>
<evidence type="ECO:0000313" key="6">
    <source>
        <dbReference type="EMBL" id="SFU45198.1"/>
    </source>
</evidence>
<dbReference type="GO" id="GO:0003677">
    <property type="term" value="F:DNA binding"/>
    <property type="evidence" value="ECO:0007669"/>
    <property type="project" value="UniProtKB-KW"/>
</dbReference>
<dbReference type="GO" id="GO:1901135">
    <property type="term" value="P:carbohydrate derivative metabolic process"/>
    <property type="evidence" value="ECO:0007669"/>
    <property type="project" value="InterPro"/>
</dbReference>
<dbReference type="PANTHER" id="PTHR30514">
    <property type="entry name" value="GLUCOKINASE"/>
    <property type="match status" value="1"/>
</dbReference>
<dbReference type="GO" id="GO:0003700">
    <property type="term" value="F:DNA-binding transcription factor activity"/>
    <property type="evidence" value="ECO:0007669"/>
    <property type="project" value="InterPro"/>
</dbReference>
<dbReference type="PANTHER" id="PTHR30514:SF1">
    <property type="entry name" value="HTH-TYPE TRANSCRIPTIONAL REGULATOR HEXR-RELATED"/>
    <property type="match status" value="1"/>
</dbReference>
<dbReference type="STRING" id="392015.SAMN05421543_10292"/>
<dbReference type="InterPro" id="IPR047640">
    <property type="entry name" value="RpiR-like"/>
</dbReference>
<evidence type="ECO:0000259" key="5">
    <source>
        <dbReference type="PROSITE" id="PS51464"/>
    </source>
</evidence>
<sequence length="285" mass="31289">MTYMPGGGLVRLREVIAELSDSEARIGNYILQHPAEFVHLTVKELAERSGGSPAAVVRLWRSLGFDSYQDFKLRVASDLQSDINGQYTELQFGSSFGDILRSVEESNQKSIQNTLRLLKKADVQEAVSVLRNAKRTLTFGVGASAIVAEDFAQKLLRIGFPVYHASDFHQGAVIATQLEPEDVLVAVSYSGTTSEVYEVADIAKRNNAHVIAITRFSDSPLSRLATIRLYVSAVEPQVRVAATASRVAALVIVDALFIYLASQDKTVYETLDATRRVVQSHKLGE</sequence>
<proteinExistence type="predicted"/>
<evidence type="ECO:0000259" key="4">
    <source>
        <dbReference type="PROSITE" id="PS51071"/>
    </source>
</evidence>
<gene>
    <name evidence="6" type="ORF">SAMN05421543_10292</name>
</gene>
<dbReference type="CDD" id="cd05013">
    <property type="entry name" value="SIS_RpiR"/>
    <property type="match status" value="1"/>
</dbReference>
<dbReference type="RefSeq" id="WP_074949453.1">
    <property type="nucleotide sequence ID" value="NZ_FPBV01000002.1"/>
</dbReference>
<dbReference type="PROSITE" id="PS51464">
    <property type="entry name" value="SIS"/>
    <property type="match status" value="1"/>
</dbReference>
<name>A0A1I7G9U9_9BACL</name>
<dbReference type="EMBL" id="FPBV01000002">
    <property type="protein sequence ID" value="SFU45198.1"/>
    <property type="molecule type" value="Genomic_DNA"/>
</dbReference>
<dbReference type="InterPro" id="IPR046348">
    <property type="entry name" value="SIS_dom_sf"/>
</dbReference>
<dbReference type="InterPro" id="IPR000281">
    <property type="entry name" value="HTH_RpiR"/>
</dbReference>
<dbReference type="InterPro" id="IPR035472">
    <property type="entry name" value="RpiR-like_SIS"/>
</dbReference>
<keyword evidence="3" id="KW-0804">Transcription</keyword>
<accession>A0A1I7G9U9</accession>
<feature type="domain" description="HTH rpiR-type" evidence="4">
    <location>
        <begin position="6"/>
        <end position="82"/>
    </location>
</feature>
<dbReference type="GO" id="GO:0097367">
    <property type="term" value="F:carbohydrate derivative binding"/>
    <property type="evidence" value="ECO:0007669"/>
    <property type="project" value="InterPro"/>
</dbReference>
<dbReference type="Gene3D" id="1.10.10.10">
    <property type="entry name" value="Winged helix-like DNA-binding domain superfamily/Winged helix DNA-binding domain"/>
    <property type="match status" value="1"/>
</dbReference>
<evidence type="ECO:0000313" key="7">
    <source>
        <dbReference type="Proteomes" id="UP000183508"/>
    </source>
</evidence>
<evidence type="ECO:0000256" key="2">
    <source>
        <dbReference type="ARBA" id="ARBA00023125"/>
    </source>
</evidence>
<dbReference type="SUPFAM" id="SSF53697">
    <property type="entry name" value="SIS domain"/>
    <property type="match status" value="1"/>
</dbReference>
<evidence type="ECO:0000256" key="3">
    <source>
        <dbReference type="ARBA" id="ARBA00023163"/>
    </source>
</evidence>
<feature type="domain" description="SIS" evidence="5">
    <location>
        <begin position="126"/>
        <end position="266"/>
    </location>
</feature>
<dbReference type="Proteomes" id="UP000183508">
    <property type="component" value="Unassembled WGS sequence"/>
</dbReference>
<dbReference type="Gene3D" id="3.40.50.10490">
    <property type="entry name" value="Glucose-6-phosphate isomerase like protein, domain 1"/>
    <property type="match status" value="1"/>
</dbReference>
<dbReference type="AlphaFoldDB" id="A0A1I7G9U9"/>
<keyword evidence="2 6" id="KW-0238">DNA-binding</keyword>
<organism evidence="6 7">
    <name type="scientific">Alicyclobacillus macrosporangiidus</name>
    <dbReference type="NCBI Taxonomy" id="392015"/>
    <lineage>
        <taxon>Bacteria</taxon>
        <taxon>Bacillati</taxon>
        <taxon>Bacillota</taxon>
        <taxon>Bacilli</taxon>
        <taxon>Bacillales</taxon>
        <taxon>Alicyclobacillaceae</taxon>
        <taxon>Alicyclobacillus</taxon>
    </lineage>
</organism>
<dbReference type="Pfam" id="PF01418">
    <property type="entry name" value="HTH_6"/>
    <property type="match status" value="1"/>
</dbReference>
<dbReference type="Pfam" id="PF01380">
    <property type="entry name" value="SIS"/>
    <property type="match status" value="1"/>
</dbReference>
<evidence type="ECO:0000256" key="1">
    <source>
        <dbReference type="ARBA" id="ARBA00023015"/>
    </source>
</evidence>
<dbReference type="InterPro" id="IPR009057">
    <property type="entry name" value="Homeodomain-like_sf"/>
</dbReference>
<dbReference type="OrthoDB" id="370421at2"/>
<dbReference type="eggNOG" id="COG1737">
    <property type="taxonomic scope" value="Bacteria"/>
</dbReference>
<dbReference type="InterPro" id="IPR036388">
    <property type="entry name" value="WH-like_DNA-bd_sf"/>
</dbReference>
<protein>
    <submittedName>
        <fullName evidence="6">DNA-binding transcriptional regulator, MurR/RpiR family, contains HTH and SIS domains</fullName>
    </submittedName>
</protein>
<dbReference type="SUPFAM" id="SSF46689">
    <property type="entry name" value="Homeodomain-like"/>
    <property type="match status" value="1"/>
</dbReference>
<dbReference type="InterPro" id="IPR001347">
    <property type="entry name" value="SIS_dom"/>
</dbReference>